<comment type="similarity">
    <text evidence="2">Belongs to the acetate uptake transporter (AceTr) (TC 2.A.96) family.</text>
</comment>
<dbReference type="EMBL" id="LSSL01000063">
    <property type="protein sequence ID" value="OLY85595.1"/>
    <property type="molecule type" value="Genomic_DNA"/>
</dbReference>
<evidence type="ECO:0000256" key="4">
    <source>
        <dbReference type="ARBA" id="ARBA00022989"/>
    </source>
</evidence>
<reference evidence="7 8" key="1">
    <citation type="journal article" date="2016" name="Mol. Biol. Evol.">
        <title>Genome-Wide Survey of Gut Fungi (Harpellales) Reveals the First Horizontally Transferred Ubiquitin Gene from a Mosquito Host.</title>
        <authorList>
            <person name="Wang Y."/>
            <person name="White M.M."/>
            <person name="Kvist S."/>
            <person name="Moncalvo J.M."/>
        </authorList>
    </citation>
    <scope>NUCLEOTIDE SEQUENCE [LARGE SCALE GENOMIC DNA]</scope>
    <source>
        <strain evidence="7 8">ALG-7-W6</strain>
    </source>
</reference>
<evidence type="ECO:0000313" key="7">
    <source>
        <dbReference type="EMBL" id="OLY85595.1"/>
    </source>
</evidence>
<dbReference type="PANTHER" id="PTHR31123:SF1">
    <property type="entry name" value="ACCUMULATION OF DYADS PROTEIN 2-RELATED"/>
    <property type="match status" value="1"/>
</dbReference>
<feature type="transmembrane region" description="Helical" evidence="6">
    <location>
        <begin position="158"/>
        <end position="178"/>
    </location>
</feature>
<feature type="transmembrane region" description="Helical" evidence="6">
    <location>
        <begin position="110"/>
        <end position="127"/>
    </location>
</feature>
<dbReference type="OrthoDB" id="3648309at2759"/>
<keyword evidence="5 6" id="KW-0472">Membrane</keyword>
<dbReference type="AlphaFoldDB" id="A0A1R0H8V2"/>
<dbReference type="Proteomes" id="UP000187455">
    <property type="component" value="Unassembled WGS sequence"/>
</dbReference>
<dbReference type="Pfam" id="PF01184">
    <property type="entry name" value="Gpr1_Fun34_YaaH"/>
    <property type="match status" value="1"/>
</dbReference>
<sequence>MGIKLANPKPLGLCAFAVTTMVLCMHTAGIGIPDNSPNGIVVGLCIFYGGMTQFIAGLINFVDGTPFEATSFCSFGAFWMSYGAIMIPWFGVSGGWDTNGNVTQRHSTGIFMLAWTVFIFIVMVASYRQHLGVAFMFTCLWLTFLLLCIGSWRDHDKFLKAGGSFGFITSIIAFYLAATYMISEEHGFIDLINIDLKPKAKRILEEIEA</sequence>
<dbReference type="PANTHER" id="PTHR31123">
    <property type="entry name" value="ACCUMULATION OF DYADS PROTEIN 2-RELATED"/>
    <property type="match status" value="1"/>
</dbReference>
<proteinExistence type="inferred from homology"/>
<dbReference type="NCBIfam" id="NF038013">
    <property type="entry name" value="AceTr_1"/>
    <property type="match status" value="1"/>
</dbReference>
<feature type="transmembrane region" description="Helical" evidence="6">
    <location>
        <begin position="12"/>
        <end position="33"/>
    </location>
</feature>
<comment type="caution">
    <text evidence="7">The sequence shown here is derived from an EMBL/GenBank/DDBJ whole genome shotgun (WGS) entry which is preliminary data.</text>
</comment>
<feature type="transmembrane region" description="Helical" evidence="6">
    <location>
        <begin position="134"/>
        <end position="152"/>
    </location>
</feature>
<gene>
    <name evidence="7" type="ORF">AYI68_g209</name>
</gene>
<evidence type="ECO:0000256" key="6">
    <source>
        <dbReference type="SAM" id="Phobius"/>
    </source>
</evidence>
<comment type="subcellular location">
    <subcellularLocation>
        <location evidence="1">Membrane</location>
        <topology evidence="1">Multi-pass membrane protein</topology>
    </subcellularLocation>
</comment>
<evidence type="ECO:0000313" key="8">
    <source>
        <dbReference type="Proteomes" id="UP000187455"/>
    </source>
</evidence>
<keyword evidence="4 6" id="KW-1133">Transmembrane helix</keyword>
<name>A0A1R0H8V2_9FUNG</name>
<dbReference type="InterPro" id="IPR000791">
    <property type="entry name" value="Gpr1/Fun34/SatP-like"/>
</dbReference>
<evidence type="ECO:0000256" key="2">
    <source>
        <dbReference type="ARBA" id="ARBA00005587"/>
    </source>
</evidence>
<evidence type="ECO:0000256" key="5">
    <source>
        <dbReference type="ARBA" id="ARBA00023136"/>
    </source>
</evidence>
<feature type="transmembrane region" description="Helical" evidence="6">
    <location>
        <begin position="69"/>
        <end position="90"/>
    </location>
</feature>
<organism evidence="7 8">
    <name type="scientific">Smittium mucronatum</name>
    <dbReference type="NCBI Taxonomy" id="133383"/>
    <lineage>
        <taxon>Eukaryota</taxon>
        <taxon>Fungi</taxon>
        <taxon>Fungi incertae sedis</taxon>
        <taxon>Zoopagomycota</taxon>
        <taxon>Kickxellomycotina</taxon>
        <taxon>Harpellomycetes</taxon>
        <taxon>Harpellales</taxon>
        <taxon>Legeriomycetaceae</taxon>
        <taxon>Smittium</taxon>
    </lineage>
</organism>
<dbReference type="GO" id="GO:0005886">
    <property type="term" value="C:plasma membrane"/>
    <property type="evidence" value="ECO:0007669"/>
    <property type="project" value="TreeGrafter"/>
</dbReference>
<feature type="transmembrane region" description="Helical" evidence="6">
    <location>
        <begin position="39"/>
        <end position="62"/>
    </location>
</feature>
<accession>A0A1R0H8V2</accession>
<dbReference type="STRING" id="133383.A0A1R0H8V2"/>
<dbReference type="GO" id="GO:0015123">
    <property type="term" value="F:acetate transmembrane transporter activity"/>
    <property type="evidence" value="ECO:0007669"/>
    <property type="project" value="TreeGrafter"/>
</dbReference>
<evidence type="ECO:0000256" key="1">
    <source>
        <dbReference type="ARBA" id="ARBA00004141"/>
    </source>
</evidence>
<dbReference type="InterPro" id="IPR051633">
    <property type="entry name" value="AceTr"/>
</dbReference>
<protein>
    <submittedName>
        <fullName evidence="7">Ammonia transport outward protein 2</fullName>
    </submittedName>
</protein>
<keyword evidence="8" id="KW-1185">Reference proteome</keyword>
<evidence type="ECO:0000256" key="3">
    <source>
        <dbReference type="ARBA" id="ARBA00022692"/>
    </source>
</evidence>
<keyword evidence="3 6" id="KW-0812">Transmembrane</keyword>